<dbReference type="EMBL" id="BPMK01000022">
    <property type="protein sequence ID" value="GIZ53909.1"/>
    <property type="molecule type" value="Genomic_DNA"/>
</dbReference>
<dbReference type="InterPro" id="IPR011006">
    <property type="entry name" value="CheY-like_superfamily"/>
</dbReference>
<reference evidence="4 5" key="1">
    <citation type="journal article" date="2022" name="Int. J. Syst. Evol. Microbiol.">
        <title>Noviherbaspirillum aridicola sp. nov., isolated from an arid soil in Pakistan.</title>
        <authorList>
            <person name="Khan I.U."/>
            <person name="Saqib M."/>
            <person name="Amin A."/>
            <person name="Hussain F."/>
            <person name="Li L."/>
            <person name="Liu Y.H."/>
            <person name="Fang B.Z."/>
            <person name="Ahmed I."/>
            <person name="Li W.J."/>
        </authorList>
    </citation>
    <scope>NUCLEOTIDE SEQUENCE [LARGE SCALE GENOMIC DNA]</scope>
    <source>
        <strain evidence="4 5">NCCP-691</strain>
    </source>
</reference>
<evidence type="ECO:0000313" key="5">
    <source>
        <dbReference type="Proteomes" id="UP000887222"/>
    </source>
</evidence>
<dbReference type="InterPro" id="IPR050595">
    <property type="entry name" value="Bact_response_regulator"/>
</dbReference>
<evidence type="ECO:0000259" key="3">
    <source>
        <dbReference type="PROSITE" id="PS50110"/>
    </source>
</evidence>
<dbReference type="InterPro" id="IPR001789">
    <property type="entry name" value="Sig_transdc_resp-reg_receiver"/>
</dbReference>
<comment type="caution">
    <text evidence="4">The sequence shown here is derived from an EMBL/GenBank/DDBJ whole genome shotgun (WGS) entry which is preliminary data.</text>
</comment>
<organism evidence="4 5">
    <name type="scientific">Noviherbaspirillum aridicola</name>
    <dbReference type="NCBI Taxonomy" id="2849687"/>
    <lineage>
        <taxon>Bacteria</taxon>
        <taxon>Pseudomonadati</taxon>
        <taxon>Pseudomonadota</taxon>
        <taxon>Betaproteobacteria</taxon>
        <taxon>Burkholderiales</taxon>
        <taxon>Oxalobacteraceae</taxon>
        <taxon>Noviherbaspirillum</taxon>
    </lineage>
</organism>
<sequence>METRTINTRALVVEDNQDFARLLGDILEIHGCEVHIRHTGRAGLELARALKPSIIFCDLNLGSMSGLDVAREMRQDPELSEIPLVAITGYVSDDDRSAAIAAGFNLVFPKPFRYADITRALNTYTAGLLK</sequence>
<feature type="modified residue" description="4-aspartylphosphate" evidence="2">
    <location>
        <position position="58"/>
    </location>
</feature>
<dbReference type="PROSITE" id="PS50110">
    <property type="entry name" value="RESPONSE_REGULATORY"/>
    <property type="match status" value="1"/>
</dbReference>
<dbReference type="SMART" id="SM00448">
    <property type="entry name" value="REC"/>
    <property type="match status" value="1"/>
</dbReference>
<proteinExistence type="predicted"/>
<dbReference type="Proteomes" id="UP000887222">
    <property type="component" value="Unassembled WGS sequence"/>
</dbReference>
<feature type="domain" description="Response regulatory" evidence="3">
    <location>
        <begin position="9"/>
        <end position="125"/>
    </location>
</feature>
<dbReference type="PANTHER" id="PTHR44591">
    <property type="entry name" value="STRESS RESPONSE REGULATOR PROTEIN 1"/>
    <property type="match status" value="1"/>
</dbReference>
<keyword evidence="1 2" id="KW-0597">Phosphoprotein</keyword>
<evidence type="ECO:0000256" key="2">
    <source>
        <dbReference type="PROSITE-ProRule" id="PRU00169"/>
    </source>
</evidence>
<protein>
    <submittedName>
        <fullName evidence="4">Two-component system response regulator</fullName>
    </submittedName>
</protein>
<dbReference type="SUPFAM" id="SSF52172">
    <property type="entry name" value="CheY-like"/>
    <property type="match status" value="1"/>
</dbReference>
<dbReference type="Gene3D" id="3.40.50.2300">
    <property type="match status" value="1"/>
</dbReference>
<dbReference type="Pfam" id="PF00072">
    <property type="entry name" value="Response_reg"/>
    <property type="match status" value="1"/>
</dbReference>
<evidence type="ECO:0000313" key="4">
    <source>
        <dbReference type="EMBL" id="GIZ53909.1"/>
    </source>
</evidence>
<evidence type="ECO:0000256" key="1">
    <source>
        <dbReference type="ARBA" id="ARBA00022553"/>
    </source>
</evidence>
<name>A0ABQ4Q9K7_9BURK</name>
<keyword evidence="5" id="KW-1185">Reference proteome</keyword>
<dbReference type="RefSeq" id="WP_220810320.1">
    <property type="nucleotide sequence ID" value="NZ_BPMK01000022.1"/>
</dbReference>
<accession>A0ABQ4Q9K7</accession>
<dbReference type="PANTHER" id="PTHR44591:SF3">
    <property type="entry name" value="RESPONSE REGULATORY DOMAIN-CONTAINING PROTEIN"/>
    <property type="match status" value="1"/>
</dbReference>
<gene>
    <name evidence="4" type="ORF">NCCP691_39230</name>
</gene>